<feature type="chain" id="PRO_5047165132" description="DUF4105 domain-containing protein" evidence="1">
    <location>
        <begin position="21"/>
        <end position="222"/>
    </location>
</feature>
<organism evidence="2 3">
    <name type="scientific">Persicobacter psychrovividus</name>
    <dbReference type="NCBI Taxonomy" id="387638"/>
    <lineage>
        <taxon>Bacteria</taxon>
        <taxon>Pseudomonadati</taxon>
        <taxon>Bacteroidota</taxon>
        <taxon>Cytophagia</taxon>
        <taxon>Cytophagales</taxon>
        <taxon>Persicobacteraceae</taxon>
        <taxon>Persicobacter</taxon>
    </lineage>
</organism>
<keyword evidence="3" id="KW-1185">Reference proteome</keyword>
<name>A0ABN6LB68_9BACT</name>
<evidence type="ECO:0000313" key="2">
    <source>
        <dbReference type="EMBL" id="BDC98902.1"/>
    </source>
</evidence>
<sequence>MKQKFLFAIFFIFCFQQLKAQSSRQFPSEMWHLGELVLLSGDTLSGALKYDFGNDAVLINAKNKIRTYSARKILFFEIYDSTVEDYREFFAIPYRVRSNYKIPVIFEVLHEGPLTLLSREEIVQETTAQNYNYGYYGGFPQNNYYATQRKLRHDYFYLDLKGKVVSFDMKKRTLLHIMRRYSSEIKRFVKENRLHFNDQNDLIRITDYYNTLVSEGNSKVKS</sequence>
<dbReference type="EMBL" id="AP025292">
    <property type="protein sequence ID" value="BDC98902.1"/>
    <property type="molecule type" value="Genomic_DNA"/>
</dbReference>
<keyword evidence="1" id="KW-0732">Signal</keyword>
<evidence type="ECO:0000313" key="3">
    <source>
        <dbReference type="Proteomes" id="UP001354989"/>
    </source>
</evidence>
<dbReference type="Proteomes" id="UP001354989">
    <property type="component" value="Chromosome"/>
</dbReference>
<proteinExistence type="predicted"/>
<feature type="signal peptide" evidence="1">
    <location>
        <begin position="1"/>
        <end position="20"/>
    </location>
</feature>
<evidence type="ECO:0000256" key="1">
    <source>
        <dbReference type="SAM" id="SignalP"/>
    </source>
</evidence>
<evidence type="ECO:0008006" key="4">
    <source>
        <dbReference type="Google" id="ProtNLM"/>
    </source>
</evidence>
<accession>A0ABN6LB68</accession>
<gene>
    <name evidence="2" type="ORF">PEPS_11830</name>
</gene>
<reference evidence="2 3" key="1">
    <citation type="submission" date="2021-12" db="EMBL/GenBank/DDBJ databases">
        <title>Genome sequencing of bacteria with rrn-lacking chromosome and rrn-plasmid.</title>
        <authorList>
            <person name="Anda M."/>
            <person name="Iwasaki W."/>
        </authorList>
    </citation>
    <scope>NUCLEOTIDE SEQUENCE [LARGE SCALE GENOMIC DNA]</scope>
    <source>
        <strain evidence="2 3">NBRC 101262</strain>
    </source>
</reference>
<dbReference type="RefSeq" id="WP_332920550.1">
    <property type="nucleotide sequence ID" value="NZ_AP025292.1"/>
</dbReference>
<protein>
    <recommendedName>
        <fullName evidence="4">DUF4105 domain-containing protein</fullName>
    </recommendedName>
</protein>